<name>A0A0H2MR25_9PROT</name>
<sequence>MNLKNLAIFREVMRTGSVSQAARNLNRTQPALSAGLKALEDELGISLFERRNRRLVPVPEAHYLMSEATDILSRLQTAEQNMRSIRDFEKGVLRIVAMPGPSAFLLPKVISEFTGEREDIRVTLTTRSSPQVHKMVATQSFDLGIADISGTDHEDDLLNGGIMKGNCLCAVHRDDDLSKLDVITAADLSGKPMGVLQPEHFTYQKTVEAFQATNSELNIRFDAQYFLPLLNFIEAGQACAIVDPLSAESYRMYARDKDLIRFIPFMPKVPLTYACLTPAYRPMSAIAQAFMAQWNGEVRRVITDFERKES</sequence>
<dbReference type="GO" id="GO:0003700">
    <property type="term" value="F:DNA-binding transcription factor activity"/>
    <property type="evidence" value="ECO:0007669"/>
    <property type="project" value="InterPro"/>
</dbReference>
<dbReference type="PANTHER" id="PTHR30427:SF1">
    <property type="entry name" value="TRANSCRIPTIONAL ACTIVATOR PROTEIN LYSR"/>
    <property type="match status" value="1"/>
</dbReference>
<evidence type="ECO:0000313" key="7">
    <source>
        <dbReference type="Proteomes" id="UP000035444"/>
    </source>
</evidence>
<keyword evidence="3" id="KW-0238">DNA-binding</keyword>
<dbReference type="GO" id="GO:0010628">
    <property type="term" value="P:positive regulation of gene expression"/>
    <property type="evidence" value="ECO:0007669"/>
    <property type="project" value="TreeGrafter"/>
</dbReference>
<gene>
    <name evidence="6" type="ORF">WH96_19365</name>
</gene>
<dbReference type="PANTHER" id="PTHR30427">
    <property type="entry name" value="TRANSCRIPTIONAL ACTIVATOR PROTEIN LYSR"/>
    <property type="match status" value="1"/>
</dbReference>
<dbReference type="GO" id="GO:0043565">
    <property type="term" value="F:sequence-specific DNA binding"/>
    <property type="evidence" value="ECO:0007669"/>
    <property type="project" value="TreeGrafter"/>
</dbReference>
<dbReference type="Pfam" id="PF00126">
    <property type="entry name" value="HTH_1"/>
    <property type="match status" value="1"/>
</dbReference>
<dbReference type="Gene3D" id="3.40.190.290">
    <property type="match status" value="1"/>
</dbReference>
<organism evidence="6 7">
    <name type="scientific">Kiloniella spongiae</name>
    <dbReference type="NCBI Taxonomy" id="1489064"/>
    <lineage>
        <taxon>Bacteria</taxon>
        <taxon>Pseudomonadati</taxon>
        <taxon>Pseudomonadota</taxon>
        <taxon>Alphaproteobacteria</taxon>
        <taxon>Rhodospirillales</taxon>
        <taxon>Kiloniellaceae</taxon>
        <taxon>Kiloniella</taxon>
    </lineage>
</organism>
<dbReference type="InterPro" id="IPR005119">
    <property type="entry name" value="LysR_subst-bd"/>
</dbReference>
<evidence type="ECO:0000256" key="2">
    <source>
        <dbReference type="ARBA" id="ARBA00023015"/>
    </source>
</evidence>
<evidence type="ECO:0000259" key="5">
    <source>
        <dbReference type="PROSITE" id="PS50931"/>
    </source>
</evidence>
<keyword evidence="2" id="KW-0805">Transcription regulation</keyword>
<evidence type="ECO:0000313" key="6">
    <source>
        <dbReference type="EMBL" id="KLN59130.1"/>
    </source>
</evidence>
<accession>A0A0H2MR25</accession>
<dbReference type="Pfam" id="PF03466">
    <property type="entry name" value="LysR_substrate"/>
    <property type="match status" value="1"/>
</dbReference>
<dbReference type="InterPro" id="IPR036390">
    <property type="entry name" value="WH_DNA-bd_sf"/>
</dbReference>
<dbReference type="InterPro" id="IPR036388">
    <property type="entry name" value="WH-like_DNA-bd_sf"/>
</dbReference>
<dbReference type="Gene3D" id="1.10.10.10">
    <property type="entry name" value="Winged helix-like DNA-binding domain superfamily/Winged helix DNA-binding domain"/>
    <property type="match status" value="1"/>
</dbReference>
<protein>
    <submittedName>
        <fullName evidence="6">LysR family transcriptional regulator</fullName>
    </submittedName>
</protein>
<evidence type="ECO:0000256" key="1">
    <source>
        <dbReference type="ARBA" id="ARBA00009437"/>
    </source>
</evidence>
<dbReference type="PATRIC" id="fig|1489064.4.peg.889"/>
<dbReference type="STRING" id="1489064.WH96_19365"/>
<dbReference type="InterPro" id="IPR000847">
    <property type="entry name" value="LysR_HTH_N"/>
</dbReference>
<proteinExistence type="inferred from homology"/>
<dbReference type="RefSeq" id="WP_047765877.1">
    <property type="nucleotide sequence ID" value="NZ_LAQL01000019.1"/>
</dbReference>
<feature type="domain" description="HTH lysR-type" evidence="5">
    <location>
        <begin position="1"/>
        <end position="58"/>
    </location>
</feature>
<dbReference type="PROSITE" id="PS50931">
    <property type="entry name" value="HTH_LYSR"/>
    <property type="match status" value="1"/>
</dbReference>
<dbReference type="OrthoDB" id="8479870at2"/>
<dbReference type="EMBL" id="LAQL01000019">
    <property type="protein sequence ID" value="KLN59130.1"/>
    <property type="molecule type" value="Genomic_DNA"/>
</dbReference>
<dbReference type="AlphaFoldDB" id="A0A0H2MR25"/>
<reference evidence="6 7" key="1">
    <citation type="submission" date="2015-03" db="EMBL/GenBank/DDBJ databases">
        <title>Genome Sequence of Kiloniella spongiae MEBiC09566, isolated from a marine sponge.</title>
        <authorList>
            <person name="Shao Z."/>
            <person name="Wang L."/>
            <person name="Li X."/>
        </authorList>
    </citation>
    <scope>NUCLEOTIDE SEQUENCE [LARGE SCALE GENOMIC DNA]</scope>
    <source>
        <strain evidence="6 7">MEBiC09566</strain>
    </source>
</reference>
<keyword evidence="7" id="KW-1185">Reference proteome</keyword>
<evidence type="ECO:0000256" key="4">
    <source>
        <dbReference type="ARBA" id="ARBA00023163"/>
    </source>
</evidence>
<dbReference type="PRINTS" id="PR00039">
    <property type="entry name" value="HTHLYSR"/>
</dbReference>
<comment type="similarity">
    <text evidence="1">Belongs to the LysR transcriptional regulatory family.</text>
</comment>
<evidence type="ECO:0000256" key="3">
    <source>
        <dbReference type="ARBA" id="ARBA00023125"/>
    </source>
</evidence>
<dbReference type="Proteomes" id="UP000035444">
    <property type="component" value="Unassembled WGS sequence"/>
</dbReference>
<dbReference type="SUPFAM" id="SSF53850">
    <property type="entry name" value="Periplasmic binding protein-like II"/>
    <property type="match status" value="1"/>
</dbReference>
<comment type="caution">
    <text evidence="6">The sequence shown here is derived from an EMBL/GenBank/DDBJ whole genome shotgun (WGS) entry which is preliminary data.</text>
</comment>
<keyword evidence="4" id="KW-0804">Transcription</keyword>
<dbReference type="SUPFAM" id="SSF46785">
    <property type="entry name" value="Winged helix' DNA-binding domain"/>
    <property type="match status" value="1"/>
</dbReference>